<protein>
    <submittedName>
        <fullName evidence="1">Uncharacterized protein</fullName>
    </submittedName>
</protein>
<organism evidence="1 2">
    <name type="scientific">Aureispira anguillae</name>
    <dbReference type="NCBI Taxonomy" id="2864201"/>
    <lineage>
        <taxon>Bacteria</taxon>
        <taxon>Pseudomonadati</taxon>
        <taxon>Bacteroidota</taxon>
        <taxon>Saprospiria</taxon>
        <taxon>Saprospirales</taxon>
        <taxon>Saprospiraceae</taxon>
        <taxon>Aureispira</taxon>
    </lineage>
</organism>
<name>A0A915YFW2_9BACT</name>
<gene>
    <name evidence="1" type="ORF">AsAng_0031100</name>
</gene>
<evidence type="ECO:0000313" key="2">
    <source>
        <dbReference type="Proteomes" id="UP001060919"/>
    </source>
</evidence>
<accession>A0A915YFW2</accession>
<dbReference type="RefSeq" id="WP_264793461.1">
    <property type="nucleotide sequence ID" value="NZ_AP026867.1"/>
</dbReference>
<reference evidence="1" key="1">
    <citation type="submission" date="2022-09" db="EMBL/GenBank/DDBJ databases">
        <title>Aureispira anguillicida sp. nov., isolated from Leptocephalus of Japanese eel Anguilla japonica.</title>
        <authorList>
            <person name="Yuasa K."/>
            <person name="Mekata T."/>
            <person name="Ikunari K."/>
        </authorList>
    </citation>
    <scope>NUCLEOTIDE SEQUENCE</scope>
    <source>
        <strain evidence="1">EL160426</strain>
    </source>
</reference>
<dbReference type="EMBL" id="AP026867">
    <property type="protein sequence ID" value="BDS12389.1"/>
    <property type="molecule type" value="Genomic_DNA"/>
</dbReference>
<evidence type="ECO:0000313" key="1">
    <source>
        <dbReference type="EMBL" id="BDS12389.1"/>
    </source>
</evidence>
<sequence>MKNKPQINNHHLLLGAGLVLVLILVFVFGKHFKKDNTEQKNIDVKVNIKDQNGQTIAYDPNPLLIRLNKGLTTRYYFDFSERCNPIKELYNLDAARFMAAVKAYKSKYNEDITTHMKACYANCKTTGTYNGENYFDLIYQRIAALRDVIV</sequence>
<dbReference type="Proteomes" id="UP001060919">
    <property type="component" value="Chromosome"/>
</dbReference>
<proteinExistence type="predicted"/>
<dbReference type="KEGG" id="aup:AsAng_0031100"/>
<dbReference type="AlphaFoldDB" id="A0A915YFW2"/>
<keyword evidence="2" id="KW-1185">Reference proteome</keyword>